<reference evidence="1 2" key="1">
    <citation type="submission" date="2016-03" db="EMBL/GenBank/DDBJ databases">
        <title>Comparative genomics of Pseudogymnoascus destructans, the fungus causing white-nose syndrome of bats.</title>
        <authorList>
            <person name="Palmer J.M."/>
            <person name="Drees K.P."/>
            <person name="Foster J.T."/>
            <person name="Lindner D.L."/>
        </authorList>
    </citation>
    <scope>NUCLEOTIDE SEQUENCE [LARGE SCALE GENOMIC DNA]</scope>
    <source>
        <strain evidence="1 2">UAMH 10579</strain>
    </source>
</reference>
<dbReference type="GeneID" id="28840207"/>
<organism evidence="1 2">
    <name type="scientific">Pseudogymnoascus verrucosus</name>
    <dbReference type="NCBI Taxonomy" id="342668"/>
    <lineage>
        <taxon>Eukaryota</taxon>
        <taxon>Fungi</taxon>
        <taxon>Dikarya</taxon>
        <taxon>Ascomycota</taxon>
        <taxon>Pezizomycotina</taxon>
        <taxon>Leotiomycetes</taxon>
        <taxon>Thelebolales</taxon>
        <taxon>Thelebolaceae</taxon>
        <taxon>Pseudogymnoascus</taxon>
    </lineage>
</organism>
<dbReference type="AlphaFoldDB" id="A0A1B8GK02"/>
<reference evidence="2" key="2">
    <citation type="journal article" date="2018" name="Nat. Commun.">
        <title>Extreme sensitivity to ultraviolet light in the fungal pathogen causing white-nose syndrome of bats.</title>
        <authorList>
            <person name="Palmer J.M."/>
            <person name="Drees K.P."/>
            <person name="Foster J.T."/>
            <person name="Lindner D.L."/>
        </authorList>
    </citation>
    <scope>NUCLEOTIDE SEQUENCE [LARGE SCALE GENOMIC DNA]</scope>
    <source>
        <strain evidence="2">UAMH 10579</strain>
    </source>
</reference>
<proteinExistence type="predicted"/>
<dbReference type="RefSeq" id="XP_018129888.1">
    <property type="nucleotide sequence ID" value="XM_018276260.1"/>
</dbReference>
<gene>
    <name evidence="1" type="ORF">VE01_06821</name>
</gene>
<dbReference type="Proteomes" id="UP000091956">
    <property type="component" value="Unassembled WGS sequence"/>
</dbReference>
<name>A0A1B8GK02_9PEZI</name>
<protein>
    <submittedName>
        <fullName evidence="1">Uncharacterized protein</fullName>
    </submittedName>
</protein>
<accession>A0A1B8GK02</accession>
<evidence type="ECO:0000313" key="1">
    <source>
        <dbReference type="EMBL" id="OBT96155.1"/>
    </source>
</evidence>
<keyword evidence="2" id="KW-1185">Reference proteome</keyword>
<dbReference type="EMBL" id="KV460230">
    <property type="protein sequence ID" value="OBT96155.1"/>
    <property type="molecule type" value="Genomic_DNA"/>
</dbReference>
<sequence>MDSWTRLIWASCIRRSYYRSNGVGTEPSRLAEVSQLESLLPQKNLMQYTRLSWGSQPRQRAMADEAALWANLPLATKKIAGADEPATVEEHTAAEGAVATEVCEVEEEVAMGNGVGN</sequence>
<evidence type="ECO:0000313" key="2">
    <source>
        <dbReference type="Proteomes" id="UP000091956"/>
    </source>
</evidence>